<comment type="caution">
    <text evidence="1">The sequence shown here is derived from an EMBL/GenBank/DDBJ whole genome shotgun (WGS) entry which is preliminary data.</text>
</comment>
<gene>
    <name evidence="1" type="ORF">GCM10008013_35070</name>
</gene>
<protein>
    <submittedName>
        <fullName evidence="1">Uncharacterized protein</fullName>
    </submittedName>
</protein>
<evidence type="ECO:0000313" key="2">
    <source>
        <dbReference type="Proteomes" id="UP000659344"/>
    </source>
</evidence>
<keyword evidence="2" id="KW-1185">Reference proteome</keyword>
<accession>A0ABQ1YNY6</accession>
<organism evidence="1 2">
    <name type="scientific">Paenibacillus segetis</name>
    <dbReference type="NCBI Taxonomy" id="1325360"/>
    <lineage>
        <taxon>Bacteria</taxon>
        <taxon>Bacillati</taxon>
        <taxon>Bacillota</taxon>
        <taxon>Bacilli</taxon>
        <taxon>Bacillales</taxon>
        <taxon>Paenibacillaceae</taxon>
        <taxon>Paenibacillus</taxon>
    </lineage>
</organism>
<dbReference type="EMBL" id="BMFT01000002">
    <property type="protein sequence ID" value="GGH31379.1"/>
    <property type="molecule type" value="Genomic_DNA"/>
</dbReference>
<dbReference type="PROSITE" id="PS51257">
    <property type="entry name" value="PROKAR_LIPOPROTEIN"/>
    <property type="match status" value="1"/>
</dbReference>
<dbReference type="RefSeq" id="WP_188541151.1">
    <property type="nucleotide sequence ID" value="NZ_BMFT01000002.1"/>
</dbReference>
<dbReference type="Proteomes" id="UP000659344">
    <property type="component" value="Unassembled WGS sequence"/>
</dbReference>
<proteinExistence type="predicted"/>
<evidence type="ECO:0000313" key="1">
    <source>
        <dbReference type="EMBL" id="GGH31379.1"/>
    </source>
</evidence>
<reference evidence="2" key="1">
    <citation type="journal article" date="2019" name="Int. J. Syst. Evol. Microbiol.">
        <title>The Global Catalogue of Microorganisms (GCM) 10K type strain sequencing project: providing services to taxonomists for standard genome sequencing and annotation.</title>
        <authorList>
            <consortium name="The Broad Institute Genomics Platform"/>
            <consortium name="The Broad Institute Genome Sequencing Center for Infectious Disease"/>
            <person name="Wu L."/>
            <person name="Ma J."/>
        </authorList>
    </citation>
    <scope>NUCLEOTIDE SEQUENCE [LARGE SCALE GENOMIC DNA]</scope>
    <source>
        <strain evidence="2">CGMCC 1.12769</strain>
    </source>
</reference>
<name>A0ABQ1YNY6_9BACL</name>
<sequence>MRSGRIKALLVLLIFLIVMGCTNNPTLEQENAQLSSDKSHLLFSYKNPKEMLNPPVLGVYDLETEQTIDIPITNDYGRQMNSFYWVNDLLILVEGHVNPSVTGYVLYDGITGKEINYCGGKLYQVLSDGKTMLFQLTPHGSGAETRANLAVMTEDHTIKDLFLSDIEDEEIIDAQISDDLSTMATWTHNRSDNTSQLSVAKLNIVNWTLGTSTIYSVDPSFRGKIKYDDMNQIVEPMS</sequence>